<organism evidence="11 12">
    <name type="scientific">Mycoemilia scoparia</name>
    <dbReference type="NCBI Taxonomy" id="417184"/>
    <lineage>
        <taxon>Eukaryota</taxon>
        <taxon>Fungi</taxon>
        <taxon>Fungi incertae sedis</taxon>
        <taxon>Zoopagomycota</taxon>
        <taxon>Kickxellomycotina</taxon>
        <taxon>Kickxellomycetes</taxon>
        <taxon>Kickxellales</taxon>
        <taxon>Kickxellaceae</taxon>
        <taxon>Mycoemilia</taxon>
    </lineage>
</organism>
<dbReference type="AlphaFoldDB" id="A0A9W8A926"/>
<dbReference type="OrthoDB" id="18453at2759"/>
<protein>
    <submittedName>
        <fullName evidence="11">Uncharacterized protein</fullName>
    </submittedName>
</protein>
<evidence type="ECO:0000256" key="5">
    <source>
        <dbReference type="ARBA" id="ARBA00022776"/>
    </source>
</evidence>
<accession>A0A9W8A926</accession>
<keyword evidence="3" id="KW-0158">Chromosome</keyword>
<evidence type="ECO:0000256" key="2">
    <source>
        <dbReference type="ARBA" id="ARBA00004629"/>
    </source>
</evidence>
<feature type="region of interest" description="Disordered" evidence="10">
    <location>
        <begin position="1"/>
        <end position="63"/>
    </location>
</feature>
<name>A0A9W8A926_9FUNG</name>
<evidence type="ECO:0000256" key="3">
    <source>
        <dbReference type="ARBA" id="ARBA00022454"/>
    </source>
</evidence>
<evidence type="ECO:0000256" key="1">
    <source>
        <dbReference type="ARBA" id="ARBA00004123"/>
    </source>
</evidence>
<keyword evidence="4" id="KW-0132">Cell division</keyword>
<comment type="caution">
    <text evidence="11">The sequence shown here is derived from an EMBL/GenBank/DDBJ whole genome shotgun (WGS) entry which is preliminary data.</text>
</comment>
<dbReference type="GO" id="GO:0051301">
    <property type="term" value="P:cell division"/>
    <property type="evidence" value="ECO:0007669"/>
    <property type="project" value="UniProtKB-KW"/>
</dbReference>
<evidence type="ECO:0000313" key="11">
    <source>
        <dbReference type="EMBL" id="KAJ1921694.1"/>
    </source>
</evidence>
<evidence type="ECO:0000256" key="8">
    <source>
        <dbReference type="ARBA" id="ARBA00023306"/>
    </source>
</evidence>
<dbReference type="PANTHER" id="PTHR15459:SF3">
    <property type="entry name" value="POLYAMINE-MODULATED FACTOR 1"/>
    <property type="match status" value="1"/>
</dbReference>
<dbReference type="GO" id="GO:0007059">
    <property type="term" value="P:chromosome segregation"/>
    <property type="evidence" value="ECO:0007669"/>
    <property type="project" value="TreeGrafter"/>
</dbReference>
<keyword evidence="6" id="KW-0995">Kinetochore</keyword>
<dbReference type="InterPro" id="IPR007128">
    <property type="entry name" value="PMF1/Nnf1"/>
</dbReference>
<evidence type="ECO:0000256" key="4">
    <source>
        <dbReference type="ARBA" id="ARBA00022618"/>
    </source>
</evidence>
<dbReference type="PANTHER" id="PTHR15459">
    <property type="entry name" value="POLYAMINE-MODULATED FACTOR 1"/>
    <property type="match status" value="1"/>
</dbReference>
<dbReference type="Pfam" id="PF03980">
    <property type="entry name" value="Nnf1"/>
    <property type="match status" value="1"/>
</dbReference>
<keyword evidence="8" id="KW-0131">Cell cycle</keyword>
<reference evidence="11" key="1">
    <citation type="submission" date="2022-07" db="EMBL/GenBank/DDBJ databases">
        <title>Phylogenomic reconstructions and comparative analyses of Kickxellomycotina fungi.</title>
        <authorList>
            <person name="Reynolds N.K."/>
            <person name="Stajich J.E."/>
            <person name="Barry K."/>
            <person name="Grigoriev I.V."/>
            <person name="Crous P."/>
            <person name="Smith M.E."/>
        </authorList>
    </citation>
    <scope>NUCLEOTIDE SEQUENCE</scope>
    <source>
        <strain evidence="11">NBRC 100468</strain>
    </source>
</reference>
<keyword evidence="7" id="KW-0539">Nucleus</keyword>
<evidence type="ECO:0000256" key="10">
    <source>
        <dbReference type="SAM" id="MobiDB-lite"/>
    </source>
</evidence>
<comment type="subcellular location">
    <subcellularLocation>
        <location evidence="2">Chromosome</location>
        <location evidence="2">Centromere</location>
        <location evidence="2">Kinetochore</location>
    </subcellularLocation>
    <subcellularLocation>
        <location evidence="1">Nucleus</location>
    </subcellularLocation>
</comment>
<feature type="compositionally biased region" description="Low complexity" evidence="10">
    <location>
        <begin position="1"/>
        <end position="15"/>
    </location>
</feature>
<evidence type="ECO:0000256" key="6">
    <source>
        <dbReference type="ARBA" id="ARBA00022838"/>
    </source>
</evidence>
<keyword evidence="12" id="KW-1185">Reference proteome</keyword>
<dbReference type="Proteomes" id="UP001150538">
    <property type="component" value="Unassembled WGS sequence"/>
</dbReference>
<keyword evidence="9" id="KW-0137">Centromere</keyword>
<dbReference type="GO" id="GO:0000444">
    <property type="term" value="C:MIS12/MIND type complex"/>
    <property type="evidence" value="ECO:0007669"/>
    <property type="project" value="InterPro"/>
</dbReference>
<proteinExistence type="predicted"/>
<feature type="compositionally biased region" description="Polar residues" evidence="10">
    <location>
        <begin position="38"/>
        <end position="47"/>
    </location>
</feature>
<evidence type="ECO:0000256" key="9">
    <source>
        <dbReference type="ARBA" id="ARBA00023328"/>
    </source>
</evidence>
<gene>
    <name evidence="11" type="ORF">H4219_000427</name>
</gene>
<dbReference type="GO" id="GO:0005634">
    <property type="term" value="C:nucleus"/>
    <property type="evidence" value="ECO:0007669"/>
    <property type="project" value="UniProtKB-SubCell"/>
</dbReference>
<sequence>MDQNNNNHSHNNSSNDAKDNVSQINSINTQPGIPVESAQKNEQNSPVKSPRDGGHGPTSPDNHFRYRKLQAILDRSLSSVIDSFKLEDMIAALPELARDIPDILKDTHQQLSNYIHNSANDDFSSIIMQYDIRHKFDELDDLIAQAKIRHHHAPSLTHTEYSTLNPDNAVKVRATRIKKQEIERLTKLVDEVSD</sequence>
<evidence type="ECO:0000313" key="12">
    <source>
        <dbReference type="Proteomes" id="UP001150538"/>
    </source>
</evidence>
<keyword evidence="5" id="KW-0498">Mitosis</keyword>
<evidence type="ECO:0000256" key="7">
    <source>
        <dbReference type="ARBA" id="ARBA00023242"/>
    </source>
</evidence>
<feature type="compositionally biased region" description="Polar residues" evidence="10">
    <location>
        <begin position="20"/>
        <end position="31"/>
    </location>
</feature>
<dbReference type="EMBL" id="JANBPU010000003">
    <property type="protein sequence ID" value="KAJ1921694.1"/>
    <property type="molecule type" value="Genomic_DNA"/>
</dbReference>